<keyword evidence="11" id="KW-0560">Oxidoreductase</keyword>
<keyword evidence="7 10" id="KW-0067">ATP-binding</keyword>
<keyword evidence="3 10" id="KW-0028">Amino-acid biosynthesis</keyword>
<dbReference type="HAMAP" id="MF_00222">
    <property type="entry name" value="Shikimate_DH_AroE"/>
    <property type="match status" value="1"/>
</dbReference>
<keyword evidence="5 10" id="KW-0547">Nucleotide-binding</keyword>
<dbReference type="CDD" id="cd00464">
    <property type="entry name" value="SK"/>
    <property type="match status" value="1"/>
</dbReference>
<dbReference type="Gene3D" id="3.40.50.300">
    <property type="entry name" value="P-loop containing nucleotide triphosphate hydrolases"/>
    <property type="match status" value="1"/>
</dbReference>
<evidence type="ECO:0000256" key="1">
    <source>
        <dbReference type="ARBA" id="ARBA00004842"/>
    </source>
</evidence>
<keyword evidence="10" id="KW-0479">Metal-binding</keyword>
<feature type="binding site" evidence="10">
    <location>
        <position position="412"/>
    </location>
    <ligand>
        <name>substrate</name>
    </ligand>
</feature>
<evidence type="ECO:0000256" key="10">
    <source>
        <dbReference type="HAMAP-Rule" id="MF_00109"/>
    </source>
</evidence>
<feature type="binding site" evidence="11">
    <location>
        <position position="77"/>
    </location>
    <ligand>
        <name>NADP(+)</name>
        <dbReference type="ChEBI" id="CHEBI:58349"/>
    </ligand>
</feature>
<dbReference type="InterPro" id="IPR000623">
    <property type="entry name" value="Shikimate_kinase/TSH1"/>
</dbReference>
<feature type="binding site" evidence="10">
    <location>
        <position position="359"/>
    </location>
    <ligand>
        <name>substrate</name>
    </ligand>
</feature>
<keyword evidence="4 10" id="KW-0808">Transferase</keyword>
<evidence type="ECO:0000256" key="6">
    <source>
        <dbReference type="ARBA" id="ARBA00022777"/>
    </source>
</evidence>
<feature type="binding site" evidence="11">
    <location>
        <position position="101"/>
    </location>
    <ligand>
        <name>shikimate</name>
        <dbReference type="ChEBI" id="CHEBI:36208"/>
    </ligand>
</feature>
<keyword evidence="10" id="KW-0963">Cytoplasm</keyword>
<proteinExistence type="inferred from homology"/>
<feature type="binding site" evidence="11">
    <location>
        <position position="206"/>
    </location>
    <ligand>
        <name>NADP(+)</name>
        <dbReference type="ChEBI" id="CHEBI:58349"/>
    </ligand>
</feature>
<feature type="binding site" evidence="11">
    <location>
        <begin position="124"/>
        <end position="128"/>
    </location>
    <ligand>
        <name>NADP(+)</name>
        <dbReference type="ChEBI" id="CHEBI:58349"/>
    </ligand>
</feature>
<dbReference type="Gene3D" id="3.40.50.10860">
    <property type="entry name" value="Leucine Dehydrogenase, chain A, domain 1"/>
    <property type="match status" value="1"/>
</dbReference>
<comment type="subcellular location">
    <subcellularLocation>
        <location evidence="10">Cytoplasm</location>
    </subcellularLocation>
</comment>
<comment type="function">
    <text evidence="10">Catalyzes the specific phosphorylation of the 3-hydroxyl group of shikimic acid using ATP as a cosubstrate.</text>
</comment>
<keyword evidence="11" id="KW-0521">NADP</keyword>
<protein>
    <recommendedName>
        <fullName evidence="10 11">Multifunctional fusion protein</fullName>
    </recommendedName>
    <domain>
        <recommendedName>
            <fullName evidence="10">Shikimate kinase</fullName>
            <shortName evidence="10">SK</shortName>
            <ecNumber evidence="10">2.7.1.71</ecNumber>
        </recommendedName>
    </domain>
    <domain>
        <recommendedName>
            <fullName evidence="11">Shikimate dehydrogenase (NADP(+))</fullName>
            <shortName evidence="11">SDH</shortName>
            <ecNumber evidence="11">1.1.1.25</ecNumber>
        </recommendedName>
    </domain>
</protein>
<comment type="pathway">
    <text evidence="2 11">Metabolic intermediate biosynthesis; chorismate biosynthesis; chorismate from D-erythrose 4-phosphate and phosphoenolpyruvate: step 4/7.</text>
</comment>
<reference evidence="13" key="1">
    <citation type="submission" date="2022-07" db="EMBL/GenBank/DDBJ databases">
        <authorList>
            <person name="Jung M.-Y."/>
            <person name="Lee M."/>
        </authorList>
    </citation>
    <scope>NUCLEOTIDE SEQUENCE</scope>
    <source>
        <strain evidence="13">S8</strain>
    </source>
</reference>
<evidence type="ECO:0000313" key="14">
    <source>
        <dbReference type="Proteomes" id="UP001059480"/>
    </source>
</evidence>
<dbReference type="RefSeq" id="WP_256945265.1">
    <property type="nucleotide sequence ID" value="NZ_JANHNZ010000005.1"/>
</dbReference>
<feature type="binding site" evidence="11">
    <location>
        <position position="208"/>
    </location>
    <ligand>
        <name>shikimate</name>
        <dbReference type="ChEBI" id="CHEBI:36208"/>
    </ligand>
</feature>
<dbReference type="SUPFAM" id="SSF53223">
    <property type="entry name" value="Aminoacid dehydrogenase-like, N-terminal domain"/>
    <property type="match status" value="1"/>
</dbReference>
<comment type="caution">
    <text evidence="13">The sequence shown here is derived from an EMBL/GenBank/DDBJ whole genome shotgun (WGS) entry which is preliminary data.</text>
</comment>
<feature type="active site" description="Proton acceptor" evidence="11">
    <location>
        <position position="65"/>
    </location>
</feature>
<comment type="function">
    <text evidence="11">Involved in the biosynthesis of the chorismate, which leads to the biosynthesis of aromatic amino acids. Catalyzes the reversible NADPH linked reduction of 3-dehydroshikimate (DHSA) to yield shikimate (SA).</text>
</comment>
<gene>
    <name evidence="10" type="primary">aroK</name>
    <name evidence="11" type="synonym">aroE</name>
    <name evidence="13" type="ORF">NPA36_06250</name>
</gene>
<evidence type="ECO:0000256" key="9">
    <source>
        <dbReference type="ARBA" id="ARBA00048567"/>
    </source>
</evidence>
<feature type="binding site" evidence="11">
    <location>
        <position position="229"/>
    </location>
    <ligand>
        <name>NADP(+)</name>
        <dbReference type="ChEBI" id="CHEBI:58349"/>
    </ligand>
</feature>
<organism evidence="13 14">
    <name type="scientific">Granulicatella seriolae</name>
    <dbReference type="NCBI Taxonomy" id="2967226"/>
    <lineage>
        <taxon>Bacteria</taxon>
        <taxon>Bacillati</taxon>
        <taxon>Bacillota</taxon>
        <taxon>Bacilli</taxon>
        <taxon>Lactobacillales</taxon>
        <taxon>Carnobacteriaceae</taxon>
        <taxon>Granulicatella</taxon>
    </lineage>
</organism>
<dbReference type="PRINTS" id="PR01100">
    <property type="entry name" value="SHIKIMTKNASE"/>
</dbReference>
<comment type="subunit">
    <text evidence="10">Monomer.</text>
</comment>
<keyword evidence="8 10" id="KW-0057">Aromatic amino acid biosynthesis</keyword>
<dbReference type="InterPro" id="IPR022893">
    <property type="entry name" value="Shikimate_DH_fam"/>
</dbReference>
<comment type="similarity">
    <text evidence="11">Belongs to the shikimate dehydrogenase family.</text>
</comment>
<dbReference type="PROSITE" id="PS01128">
    <property type="entry name" value="SHIKIMATE_KINASE"/>
    <property type="match status" value="1"/>
</dbReference>
<feature type="binding site" evidence="10">
    <location>
        <position position="314"/>
    </location>
    <ligand>
        <name>substrate</name>
    </ligand>
</feature>
<dbReference type="InterPro" id="IPR031322">
    <property type="entry name" value="Shikimate/glucono_kinase"/>
</dbReference>
<dbReference type="Gene3D" id="3.40.50.720">
    <property type="entry name" value="NAD(P)-binding Rossmann-like Domain"/>
    <property type="match status" value="1"/>
</dbReference>
<dbReference type="PANTHER" id="PTHR21089">
    <property type="entry name" value="SHIKIMATE DEHYDROGENASE"/>
    <property type="match status" value="1"/>
</dbReference>
<evidence type="ECO:0000256" key="4">
    <source>
        <dbReference type="ARBA" id="ARBA00022679"/>
    </source>
</evidence>
<dbReference type="SUPFAM" id="SSF51735">
    <property type="entry name" value="NAD(P)-binding Rossmann-fold domains"/>
    <property type="match status" value="1"/>
</dbReference>
<feature type="binding site" evidence="11">
    <location>
        <position position="61"/>
    </location>
    <ligand>
        <name>shikimate</name>
        <dbReference type="ChEBI" id="CHEBI:36208"/>
    </ligand>
</feature>
<comment type="similarity">
    <text evidence="10">Belongs to the shikimate kinase family.</text>
</comment>
<evidence type="ECO:0000259" key="12">
    <source>
        <dbReference type="Pfam" id="PF08501"/>
    </source>
</evidence>
<feature type="domain" description="Shikimate dehydrogenase substrate binding N-terminal" evidence="12">
    <location>
        <begin position="6"/>
        <end position="88"/>
    </location>
</feature>
<evidence type="ECO:0000256" key="8">
    <source>
        <dbReference type="ARBA" id="ARBA00023141"/>
    </source>
</evidence>
<keyword evidence="14" id="KW-1185">Reference proteome</keyword>
<evidence type="ECO:0000256" key="2">
    <source>
        <dbReference type="ARBA" id="ARBA00004871"/>
    </source>
</evidence>
<evidence type="ECO:0000256" key="11">
    <source>
        <dbReference type="HAMAP-Rule" id="MF_00222"/>
    </source>
</evidence>
<sequence length="444" mass="49434">MNFHGLLGRHLPHTWSPQLHQLIYDRIGYQGAYRPFEIEPDQLGEFFKAVDLLGVTGFNVTIPYKEAVIPYLDDLSEQAQTIGAVNTVCIKDGKFFGDNTDYAGIQALLKPFEPLQNKRIAVLGYGGASKGVIAYLQEQAVTDFVIVSRRQTEELHFDGRVISYEELPDYKGDILINTTPVGMAPDVGVSPISKEVFAGYEAAVDLIYNPSQTQFLKDAEAAGLVVQNGLLMLVVQAIRAVELWSGQGLSPEDQDWVMERMEDLVKQTLENRASDKANLNVTGPILLVGLPGSGKTTLGQALADYLGVPFFDSDLYIEETTGKSVKTLFEEGESVFREEERKALDNLVQQGAAIISTGGGIVLNAENRNLLKQQQVIYLERPISQILVNLDADSRPLLRDNPNKIYELHLERETYYKEVASLRYQNKGTIEEDMLELVELIMSL</sequence>
<evidence type="ECO:0000256" key="7">
    <source>
        <dbReference type="ARBA" id="ARBA00022840"/>
    </source>
</evidence>
<dbReference type="EC" id="1.1.1.25" evidence="11"/>
<comment type="cofactor">
    <cofactor evidence="10">
        <name>Mg(2+)</name>
        <dbReference type="ChEBI" id="CHEBI:18420"/>
    </cofactor>
    <text evidence="10">Binds 1 Mg(2+) ion per subunit.</text>
</comment>
<accession>A0ABT1WNP7</accession>
<evidence type="ECO:0000313" key="13">
    <source>
        <dbReference type="EMBL" id="MCQ9210149.1"/>
    </source>
</evidence>
<dbReference type="EC" id="2.7.1.71" evidence="10"/>
<dbReference type="Pfam" id="PF01202">
    <property type="entry name" value="SKI"/>
    <property type="match status" value="1"/>
</dbReference>
<comment type="caution">
    <text evidence="10">Lacks conserved residue(s) required for the propagation of feature annotation.</text>
</comment>
<feature type="binding site" evidence="10">
    <location>
        <position position="337"/>
    </location>
    <ligand>
        <name>substrate</name>
    </ligand>
</feature>
<keyword evidence="10" id="KW-0460">Magnesium</keyword>
<evidence type="ECO:0000256" key="5">
    <source>
        <dbReference type="ARBA" id="ARBA00022741"/>
    </source>
</evidence>
<name>A0ABT1WNP7_9LACT</name>
<dbReference type="InterPro" id="IPR027417">
    <property type="entry name" value="P-loop_NTPase"/>
</dbReference>
<evidence type="ECO:0000256" key="3">
    <source>
        <dbReference type="ARBA" id="ARBA00022605"/>
    </source>
</evidence>
<dbReference type="InterPro" id="IPR036291">
    <property type="entry name" value="NAD(P)-bd_dom_sf"/>
</dbReference>
<comment type="subunit">
    <text evidence="11">Homodimer.</text>
</comment>
<comment type="catalytic activity">
    <reaction evidence="11">
        <text>shikimate + NADP(+) = 3-dehydroshikimate + NADPH + H(+)</text>
        <dbReference type="Rhea" id="RHEA:17737"/>
        <dbReference type="ChEBI" id="CHEBI:15378"/>
        <dbReference type="ChEBI" id="CHEBI:16630"/>
        <dbReference type="ChEBI" id="CHEBI:36208"/>
        <dbReference type="ChEBI" id="CHEBI:57783"/>
        <dbReference type="ChEBI" id="CHEBI:58349"/>
        <dbReference type="EC" id="1.1.1.25"/>
    </reaction>
</comment>
<feature type="binding site" evidence="11">
    <location>
        <position position="86"/>
    </location>
    <ligand>
        <name>shikimate</name>
        <dbReference type="ChEBI" id="CHEBI:36208"/>
    </ligand>
</feature>
<reference evidence="13" key="2">
    <citation type="journal article" date="2023" name="Curr. Microbiol.">
        <title>Granulicatella seriolae sp. nov., a Novel Facultative Anaerobe Isolated from Yellowtail Marine Fish.</title>
        <authorList>
            <person name="Lee M."/>
            <person name="Choi Y.J."/>
            <person name="Farooq A."/>
            <person name="Jeong J.B."/>
            <person name="Jung M.Y."/>
        </authorList>
    </citation>
    <scope>NUCLEOTIDE SEQUENCE</scope>
    <source>
        <strain evidence="13">S8</strain>
    </source>
</reference>
<dbReference type="InterPro" id="IPR046346">
    <property type="entry name" value="Aminoacid_DH-like_N_sf"/>
</dbReference>
<dbReference type="PANTHER" id="PTHR21089:SF1">
    <property type="entry name" value="BIFUNCTIONAL 3-DEHYDROQUINATE DEHYDRATASE_SHIKIMATE DEHYDROGENASE, CHLOROPLASTIC"/>
    <property type="match status" value="1"/>
</dbReference>
<keyword evidence="6 10" id="KW-0418">Kinase</keyword>
<feature type="binding site" evidence="11">
    <location>
        <position position="236"/>
    </location>
    <ligand>
        <name>shikimate</name>
        <dbReference type="ChEBI" id="CHEBI:36208"/>
    </ligand>
</feature>
<feature type="binding site" evidence="10">
    <location>
        <position position="296"/>
    </location>
    <ligand>
        <name>Mg(2+)</name>
        <dbReference type="ChEBI" id="CHEBI:18420"/>
    </ligand>
</feature>
<dbReference type="InterPro" id="IPR023000">
    <property type="entry name" value="Shikimate_kinase_CS"/>
</dbReference>
<dbReference type="SUPFAM" id="SSF52540">
    <property type="entry name" value="P-loop containing nucleoside triphosphate hydrolases"/>
    <property type="match status" value="1"/>
</dbReference>
<dbReference type="CDD" id="cd01065">
    <property type="entry name" value="NAD_bind_Shikimate_DH"/>
    <property type="match status" value="1"/>
</dbReference>
<feature type="binding site" evidence="10">
    <location>
        <begin position="292"/>
        <end position="297"/>
    </location>
    <ligand>
        <name>ATP</name>
        <dbReference type="ChEBI" id="CHEBI:30616"/>
    </ligand>
</feature>
<dbReference type="Pfam" id="PF08501">
    <property type="entry name" value="Shikimate_dh_N"/>
    <property type="match status" value="1"/>
</dbReference>
<feature type="binding site" evidence="10">
    <location>
        <position position="395"/>
    </location>
    <ligand>
        <name>ATP</name>
        <dbReference type="ChEBI" id="CHEBI:30616"/>
    </ligand>
</feature>
<comment type="pathway">
    <text evidence="1 10">Metabolic intermediate biosynthesis; chorismate biosynthesis; chorismate from D-erythrose 4-phosphate and phosphoenolpyruvate: step 5/7.</text>
</comment>
<feature type="binding site" evidence="11">
    <location>
        <begin position="14"/>
        <end position="16"/>
    </location>
    <ligand>
        <name>shikimate</name>
        <dbReference type="ChEBI" id="CHEBI:36208"/>
    </ligand>
</feature>
<dbReference type="InterPro" id="IPR013708">
    <property type="entry name" value="Shikimate_DH-bd_N"/>
</dbReference>
<reference evidence="13" key="3">
    <citation type="journal article" date="2023" name="Microbiol. Resour. Announc.">
        <title>Draft Genome Sequence of Granulicatella sp. Strain S8, Isolated from a Marine Fish, Seriola quinqueradiata.</title>
        <authorList>
            <person name="Lee M."/>
            <person name="Farooq A."/>
            <person name="Jeong J.B."/>
            <person name="Jung M.Y."/>
        </authorList>
    </citation>
    <scope>NUCLEOTIDE SEQUENCE</scope>
    <source>
        <strain evidence="13">S8</strain>
    </source>
</reference>
<dbReference type="Proteomes" id="UP001059480">
    <property type="component" value="Unassembled WGS sequence"/>
</dbReference>
<comment type="catalytic activity">
    <reaction evidence="9 10">
        <text>shikimate + ATP = 3-phosphoshikimate + ADP + H(+)</text>
        <dbReference type="Rhea" id="RHEA:13121"/>
        <dbReference type="ChEBI" id="CHEBI:15378"/>
        <dbReference type="ChEBI" id="CHEBI:30616"/>
        <dbReference type="ChEBI" id="CHEBI:36208"/>
        <dbReference type="ChEBI" id="CHEBI:145989"/>
        <dbReference type="ChEBI" id="CHEBI:456216"/>
        <dbReference type="EC" id="2.7.1.71"/>
    </reaction>
</comment>
<dbReference type="EMBL" id="JANHNZ010000005">
    <property type="protein sequence ID" value="MCQ9210149.1"/>
    <property type="molecule type" value="Genomic_DNA"/>
</dbReference>
<dbReference type="HAMAP" id="MF_00109">
    <property type="entry name" value="Shikimate_kinase"/>
    <property type="match status" value="1"/>
</dbReference>